<evidence type="ECO:0000313" key="2">
    <source>
        <dbReference type="EMBL" id="KTW32542.1"/>
    </source>
</evidence>
<dbReference type="AlphaFoldDB" id="A0A0W4ZVZ0"/>
<dbReference type="OrthoDB" id="417037at2759"/>
<dbReference type="VEuPathDB" id="FungiDB:T551_00027"/>
<organism evidence="2 3">
    <name type="scientific">Pneumocystis jirovecii (strain RU7)</name>
    <name type="common">Human pneumocystis pneumonia agent</name>
    <dbReference type="NCBI Taxonomy" id="1408657"/>
    <lineage>
        <taxon>Eukaryota</taxon>
        <taxon>Fungi</taxon>
        <taxon>Dikarya</taxon>
        <taxon>Ascomycota</taxon>
        <taxon>Taphrinomycotina</taxon>
        <taxon>Pneumocystomycetes</taxon>
        <taxon>Pneumocystaceae</taxon>
        <taxon>Pneumocystis</taxon>
    </lineage>
</organism>
<proteinExistence type="predicted"/>
<feature type="transmembrane region" description="Helical" evidence="1">
    <location>
        <begin position="108"/>
        <end position="129"/>
    </location>
</feature>
<gene>
    <name evidence="2" type="ORF">T551_00027</name>
</gene>
<keyword evidence="1" id="KW-0472">Membrane</keyword>
<dbReference type="GeneID" id="28938549"/>
<name>A0A0W4ZVZ0_PNEJ7</name>
<keyword evidence="1" id="KW-1133">Transmembrane helix</keyword>
<keyword evidence="3" id="KW-1185">Reference proteome</keyword>
<evidence type="ECO:0000313" key="3">
    <source>
        <dbReference type="Proteomes" id="UP000053447"/>
    </source>
</evidence>
<sequence length="207" mass="23830">MVLSSLIVAWEDLYFLLSSLWINKSASQKNSQLISSGYIWMITNCFCSSAYVLGTRKRIKSGHFTDFDAMFYNDLLGIPFLIICTLIIDDWSKENILRNTYGKIFEPVVAILLSGVFSAGIAYTSLWCIRATSSTTYSMIGALNKVQIKFKPMKCLTILATSLYFWLGLFQNSDNFSNNICYHNRVFLWSSLYNRENVNKHYLLIYE</sequence>
<accession>A0A0W4ZVZ0</accession>
<keyword evidence="1" id="KW-0812">Transmembrane</keyword>
<dbReference type="NCBIfam" id="TIGR00803">
    <property type="entry name" value="nst"/>
    <property type="match status" value="1"/>
</dbReference>
<dbReference type="Proteomes" id="UP000053447">
    <property type="component" value="Unassembled WGS sequence"/>
</dbReference>
<dbReference type="EMBL" id="LFWA01000001">
    <property type="protein sequence ID" value="KTW32542.1"/>
    <property type="molecule type" value="Genomic_DNA"/>
</dbReference>
<protein>
    <submittedName>
        <fullName evidence="2">Uncharacterized protein</fullName>
    </submittedName>
</protein>
<evidence type="ECO:0000256" key="1">
    <source>
        <dbReference type="SAM" id="Phobius"/>
    </source>
</evidence>
<dbReference type="RefSeq" id="XP_018231234.1">
    <property type="nucleotide sequence ID" value="XM_018372294.1"/>
</dbReference>
<reference evidence="3" key="1">
    <citation type="journal article" date="2016" name="Nat. Commun.">
        <title>Genome analysis of three Pneumocystis species reveals adaptation mechanisms to life exclusively in mammalian hosts.</title>
        <authorList>
            <person name="Ma L."/>
            <person name="Chen Z."/>
            <person name="Huang D.W."/>
            <person name="Kutty G."/>
            <person name="Ishihara M."/>
            <person name="Wang H."/>
            <person name="Abouelleil A."/>
            <person name="Bishop L."/>
            <person name="Davey E."/>
            <person name="Deng R."/>
            <person name="Deng X."/>
            <person name="Fan L."/>
            <person name="Fantoni G."/>
            <person name="Fitzgerald M."/>
            <person name="Gogineni E."/>
            <person name="Goldberg J.M."/>
            <person name="Handley G."/>
            <person name="Hu X."/>
            <person name="Huber C."/>
            <person name="Jiao X."/>
            <person name="Jones K."/>
            <person name="Levin J.Z."/>
            <person name="Liu Y."/>
            <person name="Macdonald P."/>
            <person name="Melnikov A."/>
            <person name="Raley C."/>
            <person name="Sassi M."/>
            <person name="Sherman B.T."/>
            <person name="Song X."/>
            <person name="Sykes S."/>
            <person name="Tran B."/>
            <person name="Walsh L."/>
            <person name="Xia Y."/>
            <person name="Yang J."/>
            <person name="Young S."/>
            <person name="Zeng Q."/>
            <person name="Zheng X."/>
            <person name="Stephens R."/>
            <person name="Nusbaum C."/>
            <person name="Birren B.W."/>
            <person name="Azadi P."/>
            <person name="Lempicki R.A."/>
            <person name="Cuomo C.A."/>
            <person name="Kovacs J.A."/>
        </authorList>
    </citation>
    <scope>NUCLEOTIDE SEQUENCE [LARGE SCALE GENOMIC DNA]</scope>
    <source>
        <strain evidence="3">RU7</strain>
    </source>
</reference>
<feature type="transmembrane region" description="Helical" evidence="1">
    <location>
        <begin position="67"/>
        <end position="88"/>
    </location>
</feature>
<feature type="transmembrane region" description="Helical" evidence="1">
    <location>
        <begin position="37"/>
        <end position="55"/>
    </location>
</feature>
<comment type="caution">
    <text evidence="2">The sequence shown here is derived from an EMBL/GenBank/DDBJ whole genome shotgun (WGS) entry which is preliminary data.</text>
</comment>
<dbReference type="STRING" id="1408657.A0A0W4ZVZ0"/>